<evidence type="ECO:0000256" key="3">
    <source>
        <dbReference type="ARBA" id="ARBA00022490"/>
    </source>
</evidence>
<comment type="caution">
    <text evidence="8">The sequence shown here is derived from an EMBL/GenBank/DDBJ whole genome shotgun (WGS) entry which is preliminary data.</text>
</comment>
<evidence type="ECO:0000313" key="9">
    <source>
        <dbReference type="Proteomes" id="UP000239297"/>
    </source>
</evidence>
<comment type="subcellular location">
    <subcellularLocation>
        <location evidence="1">Cytoplasm</location>
    </subcellularLocation>
</comment>
<dbReference type="Gene3D" id="6.10.250.660">
    <property type="match status" value="1"/>
</dbReference>
<organism evidence="8 9">
    <name type="scientific">Arthrobacter pityocampae</name>
    <dbReference type="NCBI Taxonomy" id="547334"/>
    <lineage>
        <taxon>Bacteria</taxon>
        <taxon>Bacillati</taxon>
        <taxon>Actinomycetota</taxon>
        <taxon>Actinomycetes</taxon>
        <taxon>Micrococcales</taxon>
        <taxon>Micrococcaceae</taxon>
        <taxon>Arthrobacter</taxon>
    </lineage>
</organism>
<evidence type="ECO:0000313" key="8">
    <source>
        <dbReference type="EMBL" id="PPB50962.1"/>
    </source>
</evidence>
<sequence>MALTPEDVVKARFRATMFKQGYSQDDVDDFLDKVVVELRRLNGIIADLQDGKAVPADDRK</sequence>
<evidence type="ECO:0000256" key="6">
    <source>
        <dbReference type="ARBA" id="ARBA00023306"/>
    </source>
</evidence>
<dbReference type="EMBL" id="PRKW01000001">
    <property type="protein sequence ID" value="PPB50962.1"/>
    <property type="molecule type" value="Genomic_DNA"/>
</dbReference>
<evidence type="ECO:0000256" key="5">
    <source>
        <dbReference type="ARBA" id="ARBA00023054"/>
    </source>
</evidence>
<accession>A0A2S5J2A3</accession>
<dbReference type="Proteomes" id="UP000239297">
    <property type="component" value="Unassembled WGS sequence"/>
</dbReference>
<dbReference type="InterPro" id="IPR007793">
    <property type="entry name" value="DivIVA_fam"/>
</dbReference>
<evidence type="ECO:0000256" key="7">
    <source>
        <dbReference type="ARBA" id="ARBA00031737"/>
    </source>
</evidence>
<protein>
    <recommendedName>
        <fullName evidence="2">Cell wall synthesis protein Wag31</fullName>
    </recommendedName>
    <alternativeName>
        <fullName evidence="7">Antigen 84</fullName>
    </alternativeName>
</protein>
<keyword evidence="5" id="KW-0175">Coiled coil</keyword>
<reference evidence="8 9" key="1">
    <citation type="journal article" date="2014" name="Int. J. Syst. Evol. Microbiol.">
        <title>Arthrobacter pityocampae sp. nov., isolated from Thaumetopoea pityocampa (Lep., Thaumetopoeidae).</title>
        <authorList>
            <person name="Ince I.A."/>
            <person name="Demirbag Z."/>
            <person name="Kati H."/>
        </authorList>
    </citation>
    <scope>NUCLEOTIDE SEQUENCE [LARGE SCALE GENOMIC DNA]</scope>
    <source>
        <strain evidence="8 9">Tp2</strain>
    </source>
</reference>
<dbReference type="GO" id="GO:0051301">
    <property type="term" value="P:cell division"/>
    <property type="evidence" value="ECO:0007669"/>
    <property type="project" value="UniProtKB-KW"/>
</dbReference>
<keyword evidence="9" id="KW-1185">Reference proteome</keyword>
<keyword evidence="4" id="KW-0132">Cell division</keyword>
<evidence type="ECO:0000256" key="1">
    <source>
        <dbReference type="ARBA" id="ARBA00004496"/>
    </source>
</evidence>
<keyword evidence="3" id="KW-0963">Cytoplasm</keyword>
<evidence type="ECO:0000256" key="2">
    <source>
        <dbReference type="ARBA" id="ARBA00018787"/>
    </source>
</evidence>
<gene>
    <name evidence="8" type="ORF">C4K88_03645</name>
</gene>
<dbReference type="AlphaFoldDB" id="A0A2S5J2A3"/>
<proteinExistence type="predicted"/>
<dbReference type="Pfam" id="PF05103">
    <property type="entry name" value="DivIVA"/>
    <property type="match status" value="1"/>
</dbReference>
<keyword evidence="6" id="KW-0131">Cell cycle</keyword>
<dbReference type="InterPro" id="IPR019933">
    <property type="entry name" value="DivIVA_domain"/>
</dbReference>
<dbReference type="GO" id="GO:0005737">
    <property type="term" value="C:cytoplasm"/>
    <property type="evidence" value="ECO:0007669"/>
    <property type="project" value="UniProtKB-SubCell"/>
</dbReference>
<name>A0A2S5J2A3_9MICC</name>
<evidence type="ECO:0000256" key="4">
    <source>
        <dbReference type="ARBA" id="ARBA00022618"/>
    </source>
</evidence>
<dbReference type="NCBIfam" id="TIGR03544">
    <property type="entry name" value="DivI1A_domain"/>
    <property type="match status" value="1"/>
</dbReference>